<dbReference type="Gene3D" id="3.40.50.1820">
    <property type="entry name" value="alpha/beta hydrolase"/>
    <property type="match status" value="2"/>
</dbReference>
<protein>
    <recommendedName>
        <fullName evidence="4">Carrier domain-containing protein</fullName>
    </recommendedName>
</protein>
<dbReference type="InterPro" id="IPR009081">
    <property type="entry name" value="PP-bd_ACP"/>
</dbReference>
<dbReference type="Pfam" id="PF00550">
    <property type="entry name" value="PP-binding"/>
    <property type="match status" value="1"/>
</dbReference>
<dbReference type="InterPro" id="IPR025110">
    <property type="entry name" value="AMP-bd_C"/>
</dbReference>
<keyword evidence="2" id="KW-0597">Phosphoprotein</keyword>
<dbReference type="InterPro" id="IPR020459">
    <property type="entry name" value="AMP-binding"/>
</dbReference>
<evidence type="ECO:0000313" key="5">
    <source>
        <dbReference type="EMBL" id="GAA4456403.1"/>
    </source>
</evidence>
<dbReference type="PANTHER" id="PTHR45527:SF1">
    <property type="entry name" value="FATTY ACID SYNTHASE"/>
    <property type="match status" value="1"/>
</dbReference>
<dbReference type="InterPro" id="IPR036736">
    <property type="entry name" value="ACP-like_sf"/>
</dbReference>
<dbReference type="RefSeq" id="WP_345323551.1">
    <property type="nucleotide sequence ID" value="NZ_BAABGA010000037.1"/>
</dbReference>
<dbReference type="NCBIfam" id="TIGR01733">
    <property type="entry name" value="AA-adenyl-dom"/>
    <property type="match status" value="1"/>
</dbReference>
<dbReference type="PANTHER" id="PTHR45527">
    <property type="entry name" value="NONRIBOSOMAL PEPTIDE SYNTHETASE"/>
    <property type="match status" value="1"/>
</dbReference>
<dbReference type="PROSITE" id="PS00455">
    <property type="entry name" value="AMP_BINDING"/>
    <property type="match status" value="1"/>
</dbReference>
<accession>A0ABP8MWY5</accession>
<feature type="compositionally biased region" description="Polar residues" evidence="3">
    <location>
        <begin position="891"/>
        <end position="914"/>
    </location>
</feature>
<reference evidence="6" key="1">
    <citation type="journal article" date="2019" name="Int. J. Syst. Evol. Microbiol.">
        <title>The Global Catalogue of Microorganisms (GCM) 10K type strain sequencing project: providing services to taxonomists for standard genome sequencing and annotation.</title>
        <authorList>
            <consortium name="The Broad Institute Genomics Platform"/>
            <consortium name="The Broad Institute Genome Sequencing Center for Infectious Disease"/>
            <person name="Wu L."/>
            <person name="Ma J."/>
        </authorList>
    </citation>
    <scope>NUCLEOTIDE SEQUENCE [LARGE SCALE GENOMIC DNA]</scope>
    <source>
        <strain evidence="6">JCM 17759</strain>
    </source>
</reference>
<sequence>MLESSNQTIEALIAFPELWARQLQHTPNHVAVVSEDGQWTYRDLEHQSNAIANTLISVGIQHGSRVGLCVDRSPEAIAAMLGIMKLGGVFVPLDPDYPVDRLRYMVEDAAITTIVGHRCYFDSIGSPLIHPDPANPNSHSKINWVDCVPHDAATSVSTPQPTATIAPSDLAYIMYTSGSTGKPKGVQIQHAALATYCFADIDVFRLSETDRTLQFSTLCFDIAIEEIFPPLLSGSCVVLRPRGRANHRNELSTLIQRFEITAVHIAAAYWHQWVDLMVASKERVPESLRLIIPTGEKVSVEHYRRWQSLCDHDVLFCNAYGPTEATVTSTVYIPDDSFDAANMPIGKPLKRYTAHILDDDFKPVAEGETGHLFIGGPALALGYLNRPELTAAVFLNVEIDGESLRLYRTGDLARWLPDGNIDFAGRVDHQIKLGSYRIEPGEIEAAIDQAPGVLGSLVSFDEVDGKKFLVAYVAHGKQDVSVNAIATYLRSVLPAYMIPARFVFLESFPHTINGKIDRRALPPASEGVVARDENYVPPRDDLEKRLVELWQEVLNVPEIGIHDDFFLLGGSSLLVTQVVARLTSDMDIDLPVRDFFANPTIATSARHLRELLGETITSPLDDDIRALRDRLPDVHASFFSSDGQSLYGVHYRPRGNSLERGVVICHSIGHEYARGYRNVQQLAVQLCSVGFDVLRFDYANTGNSDGECAELTAQQMQRNLIDARDYLIEQSGAKQIAAIGLRLGGTVAASLPDGSFDHVVLWDPIVDVSEFLRTMDQWHRRQLTELRRFSTIRVASEIDQSYGHAMSPEKRQSLASLQIPTNGKNVSVVVSEQSLTSPDEQSWLASQANVNHVTDVIRWDAQRYTESAFSSPETMKTILGLLQRAQHDDVASTSRQLSTPQTKPAQAKPTTSESADSKNAIVFGRYEHLLGVWQAPTATQQSDTAAILVTPGMLHHVGPFRMYVDVANDLARRGIASLRFDISGIGESFGVGVGGRSIDRAADEISQAIDWIFENTKMQKIVLFGLCSGADDSLHAAVRDDRVTAVVPMDGCGYRTAAYYWHRFRGHHLHRLLRPRKWWEVAQRLLGQSSTAPRSLQQGDDIREFPSRETAVAELSKLADRKTRMHFVYTGGVGMYYSYAQQFYDMFPELRGRDEVSMCFHPAMDHVAYLCEDRAALVEHIGSQIGEIATHRNP</sequence>
<evidence type="ECO:0000256" key="2">
    <source>
        <dbReference type="ARBA" id="ARBA00022553"/>
    </source>
</evidence>
<dbReference type="Gene3D" id="2.30.38.10">
    <property type="entry name" value="Luciferase, Domain 3"/>
    <property type="match status" value="1"/>
</dbReference>
<dbReference type="SUPFAM" id="SSF56801">
    <property type="entry name" value="Acetyl-CoA synthetase-like"/>
    <property type="match status" value="1"/>
</dbReference>
<dbReference type="InterPro" id="IPR000873">
    <property type="entry name" value="AMP-dep_synth/lig_dom"/>
</dbReference>
<keyword evidence="1" id="KW-0596">Phosphopantetheine</keyword>
<evidence type="ECO:0000259" key="4">
    <source>
        <dbReference type="PROSITE" id="PS50075"/>
    </source>
</evidence>
<evidence type="ECO:0000256" key="3">
    <source>
        <dbReference type="SAM" id="MobiDB-lite"/>
    </source>
</evidence>
<keyword evidence="6" id="KW-1185">Reference proteome</keyword>
<dbReference type="InterPro" id="IPR010071">
    <property type="entry name" value="AA_adenyl_dom"/>
</dbReference>
<dbReference type="InterPro" id="IPR020845">
    <property type="entry name" value="AMP-binding_CS"/>
</dbReference>
<dbReference type="Proteomes" id="UP001500840">
    <property type="component" value="Unassembled WGS sequence"/>
</dbReference>
<dbReference type="Pfam" id="PF00501">
    <property type="entry name" value="AMP-binding"/>
    <property type="match status" value="1"/>
</dbReference>
<dbReference type="EMBL" id="BAABGA010000037">
    <property type="protein sequence ID" value="GAA4456403.1"/>
    <property type="molecule type" value="Genomic_DNA"/>
</dbReference>
<dbReference type="SUPFAM" id="SSF53474">
    <property type="entry name" value="alpha/beta-Hydrolases"/>
    <property type="match status" value="2"/>
</dbReference>
<proteinExistence type="predicted"/>
<dbReference type="PROSITE" id="PS50075">
    <property type="entry name" value="CARRIER"/>
    <property type="match status" value="1"/>
</dbReference>
<dbReference type="Gene3D" id="3.30.300.30">
    <property type="match status" value="1"/>
</dbReference>
<dbReference type="PROSITE" id="PS00012">
    <property type="entry name" value="PHOSPHOPANTETHEINE"/>
    <property type="match status" value="1"/>
</dbReference>
<dbReference type="Gene3D" id="3.40.50.980">
    <property type="match status" value="2"/>
</dbReference>
<comment type="caution">
    <text evidence="5">The sequence shown here is derived from an EMBL/GenBank/DDBJ whole genome shotgun (WGS) entry which is preliminary data.</text>
</comment>
<dbReference type="InterPro" id="IPR045851">
    <property type="entry name" value="AMP-bd_C_sf"/>
</dbReference>
<dbReference type="InterPro" id="IPR022742">
    <property type="entry name" value="Hydrolase_4"/>
</dbReference>
<dbReference type="InterPro" id="IPR020806">
    <property type="entry name" value="PKS_PP-bd"/>
</dbReference>
<gene>
    <name evidence="5" type="ORF">GCM10023156_31670</name>
</gene>
<evidence type="ECO:0000256" key="1">
    <source>
        <dbReference type="ARBA" id="ARBA00022450"/>
    </source>
</evidence>
<dbReference type="Gene3D" id="1.10.1200.10">
    <property type="entry name" value="ACP-like"/>
    <property type="match status" value="1"/>
</dbReference>
<feature type="region of interest" description="Disordered" evidence="3">
    <location>
        <begin position="889"/>
        <end position="916"/>
    </location>
</feature>
<dbReference type="SMART" id="SM00823">
    <property type="entry name" value="PKS_PP"/>
    <property type="match status" value="1"/>
</dbReference>
<dbReference type="Pfam" id="PF13193">
    <property type="entry name" value="AMP-binding_C"/>
    <property type="match status" value="1"/>
</dbReference>
<dbReference type="InterPro" id="IPR006162">
    <property type="entry name" value="Ppantetheine_attach_site"/>
</dbReference>
<name>A0ABP8MWY5_9BACT</name>
<dbReference type="InterPro" id="IPR029058">
    <property type="entry name" value="AB_hydrolase_fold"/>
</dbReference>
<feature type="domain" description="Carrier" evidence="4">
    <location>
        <begin position="537"/>
        <end position="612"/>
    </location>
</feature>
<dbReference type="Pfam" id="PF12146">
    <property type="entry name" value="Hydrolase_4"/>
    <property type="match status" value="1"/>
</dbReference>
<organism evidence="5 6">
    <name type="scientific">Novipirellula rosea</name>
    <dbReference type="NCBI Taxonomy" id="1031540"/>
    <lineage>
        <taxon>Bacteria</taxon>
        <taxon>Pseudomonadati</taxon>
        <taxon>Planctomycetota</taxon>
        <taxon>Planctomycetia</taxon>
        <taxon>Pirellulales</taxon>
        <taxon>Pirellulaceae</taxon>
        <taxon>Novipirellula</taxon>
    </lineage>
</organism>
<dbReference type="PRINTS" id="PR00154">
    <property type="entry name" value="AMPBINDING"/>
</dbReference>
<evidence type="ECO:0000313" key="6">
    <source>
        <dbReference type="Proteomes" id="UP001500840"/>
    </source>
</evidence>